<dbReference type="GO" id="GO:0005524">
    <property type="term" value="F:ATP binding"/>
    <property type="evidence" value="ECO:0007669"/>
    <property type="project" value="UniProtKB-KW"/>
</dbReference>
<dbReference type="PANTHER" id="PTHR35526">
    <property type="entry name" value="ANTI-SIGMA-F FACTOR RSBW-RELATED"/>
    <property type="match status" value="1"/>
</dbReference>
<accession>A0ABZ1J8X1</accession>
<name>A0ABZ1J8X1_9ACTN</name>
<feature type="region of interest" description="Disordered" evidence="2">
    <location>
        <begin position="1"/>
        <end position="29"/>
    </location>
</feature>
<keyword evidence="4" id="KW-0067">ATP-binding</keyword>
<feature type="domain" description="Histidine kinase/HSP90-like ATPase" evidence="3">
    <location>
        <begin position="30"/>
        <end position="142"/>
    </location>
</feature>
<organism evidence="4 5">
    <name type="scientific">Streptomyces tauricus</name>
    <dbReference type="NCBI Taxonomy" id="68274"/>
    <lineage>
        <taxon>Bacteria</taxon>
        <taxon>Bacillati</taxon>
        <taxon>Actinomycetota</taxon>
        <taxon>Actinomycetes</taxon>
        <taxon>Kitasatosporales</taxon>
        <taxon>Streptomycetaceae</taxon>
        <taxon>Streptomyces</taxon>
        <taxon>Streptomyces aurantiacus group</taxon>
    </lineage>
</organism>
<sequence length="149" mass="16284">MEHRTSVTGAAAVPSRPTTSGPRSPAEVREEVRYALAQARRSRRREALGGDDIIVDALLVASELTTNAMLHGGGVTGFEVTLEDQEVRLSVSDRSQEFPRPAEHVDERGFMRPGGHGWPIVCRLARDITISELQAGGKRITAVVPFTRR</sequence>
<keyword evidence="1" id="KW-0808">Transferase</keyword>
<keyword evidence="5" id="KW-1185">Reference proteome</keyword>
<evidence type="ECO:0000313" key="5">
    <source>
        <dbReference type="Proteomes" id="UP001432166"/>
    </source>
</evidence>
<proteinExistence type="predicted"/>
<dbReference type="EMBL" id="CP108133">
    <property type="protein sequence ID" value="WTP47712.1"/>
    <property type="molecule type" value="Genomic_DNA"/>
</dbReference>
<dbReference type="SUPFAM" id="SSF55874">
    <property type="entry name" value="ATPase domain of HSP90 chaperone/DNA topoisomerase II/histidine kinase"/>
    <property type="match status" value="1"/>
</dbReference>
<keyword evidence="1" id="KW-0723">Serine/threonine-protein kinase</keyword>
<feature type="compositionally biased region" description="Low complexity" evidence="2">
    <location>
        <begin position="14"/>
        <end position="25"/>
    </location>
</feature>
<dbReference type="CDD" id="cd16936">
    <property type="entry name" value="HATPase_RsbW-like"/>
    <property type="match status" value="1"/>
</dbReference>
<evidence type="ECO:0000313" key="4">
    <source>
        <dbReference type="EMBL" id="WTP47712.1"/>
    </source>
</evidence>
<reference evidence="4" key="1">
    <citation type="submission" date="2022-10" db="EMBL/GenBank/DDBJ databases">
        <title>The complete genomes of actinobacterial strains from the NBC collection.</title>
        <authorList>
            <person name="Joergensen T.S."/>
            <person name="Alvarez Arevalo M."/>
            <person name="Sterndorff E.B."/>
            <person name="Faurdal D."/>
            <person name="Vuksanovic O."/>
            <person name="Mourched A.-S."/>
            <person name="Charusanti P."/>
            <person name="Shaw S."/>
            <person name="Blin K."/>
            <person name="Weber T."/>
        </authorList>
    </citation>
    <scope>NUCLEOTIDE SEQUENCE</scope>
    <source>
        <strain evidence="4">NBC_00189</strain>
    </source>
</reference>
<evidence type="ECO:0000259" key="3">
    <source>
        <dbReference type="Pfam" id="PF13581"/>
    </source>
</evidence>
<dbReference type="Proteomes" id="UP001432166">
    <property type="component" value="Chromosome"/>
</dbReference>
<dbReference type="InterPro" id="IPR036890">
    <property type="entry name" value="HATPase_C_sf"/>
</dbReference>
<evidence type="ECO:0000256" key="1">
    <source>
        <dbReference type="ARBA" id="ARBA00022527"/>
    </source>
</evidence>
<keyword evidence="4" id="KW-0547">Nucleotide-binding</keyword>
<dbReference type="Gene3D" id="3.30.565.10">
    <property type="entry name" value="Histidine kinase-like ATPase, C-terminal domain"/>
    <property type="match status" value="1"/>
</dbReference>
<dbReference type="PANTHER" id="PTHR35526:SF3">
    <property type="entry name" value="ANTI-SIGMA-F FACTOR RSBW"/>
    <property type="match status" value="1"/>
</dbReference>
<dbReference type="Pfam" id="PF13581">
    <property type="entry name" value="HATPase_c_2"/>
    <property type="match status" value="1"/>
</dbReference>
<dbReference type="InterPro" id="IPR003594">
    <property type="entry name" value="HATPase_dom"/>
</dbReference>
<evidence type="ECO:0000256" key="2">
    <source>
        <dbReference type="SAM" id="MobiDB-lite"/>
    </source>
</evidence>
<keyword evidence="1" id="KW-0418">Kinase</keyword>
<dbReference type="InterPro" id="IPR050267">
    <property type="entry name" value="Anti-sigma-factor_SerPK"/>
</dbReference>
<gene>
    <name evidence="4" type="ORF">OG288_04880</name>
</gene>
<protein>
    <submittedName>
        <fullName evidence="4">ATP-binding protein</fullName>
    </submittedName>
</protein>